<sequence length="144" mass="15624">MTIAEITEYVSTLGAVLTVTPEAGSEWPPISWGDTFFYYAPDGVVPKTQPFATITTKNYPGEPAAGLDRPGAFRVNIAAGKDAFATWAGRAPADDTLIAHPTYAAAHWLAVVNPGERTTGTVRELLRTAHDRARIRFDRRAHAE</sequence>
<dbReference type="Proteomes" id="UP001595844">
    <property type="component" value="Unassembled WGS sequence"/>
</dbReference>
<evidence type="ECO:0000313" key="2">
    <source>
        <dbReference type="EMBL" id="MFC4377318.1"/>
    </source>
</evidence>
<dbReference type="RefSeq" id="WP_378567793.1">
    <property type="nucleotide sequence ID" value="NZ_JBHSDL010000030.1"/>
</dbReference>
<name>A0ABV8VPL3_9NOCA</name>
<dbReference type="Pfam" id="PF19694">
    <property type="entry name" value="DUF6194"/>
    <property type="match status" value="1"/>
</dbReference>
<gene>
    <name evidence="2" type="ORF">ACFO5K_24865</name>
</gene>
<evidence type="ECO:0000313" key="3">
    <source>
        <dbReference type="Proteomes" id="UP001595844"/>
    </source>
</evidence>
<feature type="domain" description="DUF6194" evidence="1">
    <location>
        <begin position="1"/>
        <end position="141"/>
    </location>
</feature>
<protein>
    <submittedName>
        <fullName evidence="2">DUF6194 family protein</fullName>
    </submittedName>
</protein>
<keyword evidence="3" id="KW-1185">Reference proteome</keyword>
<dbReference type="EMBL" id="JBHSDL010000030">
    <property type="protein sequence ID" value="MFC4377318.1"/>
    <property type="molecule type" value="Genomic_DNA"/>
</dbReference>
<reference evidence="3" key="1">
    <citation type="journal article" date="2019" name="Int. J. Syst. Evol. Microbiol.">
        <title>The Global Catalogue of Microorganisms (GCM) 10K type strain sequencing project: providing services to taxonomists for standard genome sequencing and annotation.</title>
        <authorList>
            <consortium name="The Broad Institute Genomics Platform"/>
            <consortium name="The Broad Institute Genome Sequencing Center for Infectious Disease"/>
            <person name="Wu L."/>
            <person name="Ma J."/>
        </authorList>
    </citation>
    <scope>NUCLEOTIDE SEQUENCE [LARGE SCALE GENOMIC DNA]</scope>
    <source>
        <strain evidence="3">IBRC-M 10490</strain>
    </source>
</reference>
<accession>A0ABV8VPL3</accession>
<organism evidence="2 3">
    <name type="scientific">Nocardia halotolerans</name>
    <dbReference type="NCBI Taxonomy" id="1755878"/>
    <lineage>
        <taxon>Bacteria</taxon>
        <taxon>Bacillati</taxon>
        <taxon>Actinomycetota</taxon>
        <taxon>Actinomycetes</taxon>
        <taxon>Mycobacteriales</taxon>
        <taxon>Nocardiaceae</taxon>
        <taxon>Nocardia</taxon>
    </lineage>
</organism>
<proteinExistence type="predicted"/>
<evidence type="ECO:0000259" key="1">
    <source>
        <dbReference type="Pfam" id="PF19694"/>
    </source>
</evidence>
<comment type="caution">
    <text evidence="2">The sequence shown here is derived from an EMBL/GenBank/DDBJ whole genome shotgun (WGS) entry which is preliminary data.</text>
</comment>
<dbReference type="InterPro" id="IPR045676">
    <property type="entry name" value="DUF6194"/>
</dbReference>